<gene>
    <name evidence="5" type="ORF">Slati_1127700</name>
</gene>
<comment type="caution">
    <text evidence="5">The sequence shown here is derived from an EMBL/GenBank/DDBJ whole genome shotgun (WGS) entry which is preliminary data.</text>
</comment>
<feature type="region of interest" description="Disordered" evidence="3">
    <location>
        <begin position="358"/>
        <end position="402"/>
    </location>
</feature>
<dbReference type="InterPro" id="IPR043502">
    <property type="entry name" value="DNA/RNA_pol_sf"/>
</dbReference>
<dbReference type="Pfam" id="PF07727">
    <property type="entry name" value="RVT_2"/>
    <property type="match status" value="1"/>
</dbReference>
<dbReference type="GO" id="GO:0015074">
    <property type="term" value="P:DNA integration"/>
    <property type="evidence" value="ECO:0007669"/>
    <property type="project" value="InterPro"/>
</dbReference>
<name>A0AAW2XH23_9LAMI</name>
<dbReference type="GO" id="GO:0003676">
    <property type="term" value="F:nucleic acid binding"/>
    <property type="evidence" value="ECO:0007669"/>
    <property type="project" value="InterPro"/>
</dbReference>
<dbReference type="InterPro" id="IPR036397">
    <property type="entry name" value="RNaseH_sf"/>
</dbReference>
<dbReference type="SUPFAM" id="SSF56672">
    <property type="entry name" value="DNA/RNA polymerases"/>
    <property type="match status" value="1"/>
</dbReference>
<dbReference type="InterPro" id="IPR057670">
    <property type="entry name" value="SH3_retrovirus"/>
</dbReference>
<feature type="domain" description="Integrase catalytic" evidence="4">
    <location>
        <begin position="94"/>
        <end position="269"/>
    </location>
</feature>
<dbReference type="SUPFAM" id="SSF53098">
    <property type="entry name" value="Ribonuclease H-like"/>
    <property type="match status" value="1"/>
</dbReference>
<dbReference type="InterPro" id="IPR039537">
    <property type="entry name" value="Retrotran_Ty1/copia-like"/>
</dbReference>
<evidence type="ECO:0000256" key="1">
    <source>
        <dbReference type="ARBA" id="ARBA00022723"/>
    </source>
</evidence>
<dbReference type="Pfam" id="PF00665">
    <property type="entry name" value="rve"/>
    <property type="match status" value="1"/>
</dbReference>
<organism evidence="5">
    <name type="scientific">Sesamum latifolium</name>
    <dbReference type="NCBI Taxonomy" id="2727402"/>
    <lineage>
        <taxon>Eukaryota</taxon>
        <taxon>Viridiplantae</taxon>
        <taxon>Streptophyta</taxon>
        <taxon>Embryophyta</taxon>
        <taxon>Tracheophyta</taxon>
        <taxon>Spermatophyta</taxon>
        <taxon>Magnoliopsida</taxon>
        <taxon>eudicotyledons</taxon>
        <taxon>Gunneridae</taxon>
        <taxon>Pentapetalae</taxon>
        <taxon>asterids</taxon>
        <taxon>lamiids</taxon>
        <taxon>Lamiales</taxon>
        <taxon>Pedaliaceae</taxon>
        <taxon>Sesamum</taxon>
    </lineage>
</organism>
<dbReference type="InterPro" id="IPR012337">
    <property type="entry name" value="RNaseH-like_sf"/>
</dbReference>
<evidence type="ECO:0000256" key="3">
    <source>
        <dbReference type="SAM" id="MobiDB-lite"/>
    </source>
</evidence>
<dbReference type="InterPro" id="IPR025724">
    <property type="entry name" value="GAG-pre-integrase_dom"/>
</dbReference>
<dbReference type="PANTHER" id="PTHR42648:SF31">
    <property type="entry name" value="RNA-DIRECTED DNA POLYMERASE"/>
    <property type="match status" value="1"/>
</dbReference>
<dbReference type="Pfam" id="PF25597">
    <property type="entry name" value="SH3_retrovirus"/>
    <property type="match status" value="1"/>
</dbReference>
<dbReference type="EMBL" id="JACGWN010000004">
    <property type="protein sequence ID" value="KAL0451496.1"/>
    <property type="molecule type" value="Genomic_DNA"/>
</dbReference>
<keyword evidence="1" id="KW-0479">Metal-binding</keyword>
<dbReference type="PROSITE" id="PS50994">
    <property type="entry name" value="INTEGRASE"/>
    <property type="match status" value="1"/>
</dbReference>
<dbReference type="InterPro" id="IPR013103">
    <property type="entry name" value="RVT_2"/>
</dbReference>
<sequence>MFHSYTKPDQGTKANLVKGHLYQKLYIFKQSPITNSANLHHSSCSVSSSCNKQDWHTRLGHPSLQVIKHIPALTPIDLTTDLSCDVCHKAKQTRVSFPLCDSRCLESFEMIHIDIWGPYKTYSISGCNYVLTILDDFSRSIWTYLIKHKSQVPEILKSFCHLVSNQFHKAIKITRSDNGSEFINKDCQTFCQELGIIHQTSCSYTPQQNGRVERKHRHLLNIARALLFQASLPIKFWGDSILTATYLINRIPSKLLHWKTPYETLYGSPATYTHLRTFGCLCYATNLDPHKSKFQPRAFRCIMLGYAMTQKAYKLYGLDNHCTLISRDVHFYEHEFPYSTLTSTPSVCPLPIVPSHTDMPSSTPSLPDNMSPNPSSNSQPTLSSPSSTPSPSPPPLRRSTRHTHRPTWLTDFICHTNNPSLLHSHSSAYMSFVVSLSVLQEPKSFSEAVKFEEWREAMNTEIQALEQNHTWKLTTLPAGKRAIGCKWVYKTKLHADGSVERYKARLVAKGFNQIESVDYTDSFSPVVKNVTVRLLLAVAAAHSWSLQQMDVNNAFLHGYLEEDIYMIPPEGYSIESGLVCDLERSLYGLKQASRQWNAEFTLKLTEFGFVQSAHDHCLFVKHSSLVLWTLAMLGISTGIYVSQTKYVADIIQDTGLQHAKSVSTPFPQGLKLSINSGALLTNPDSYRRLVGRLLYLGFTRLDISYSVQQLSQFLTRPCESHWQAALHVVRYLKGCPSLGLFLPSQTSFMLKAYCIADWASCTGSRRSLTGFCIFFWKYSDFVENQKTVDGLSFYSRGRISQHGCDRLPVISRRTRSSMSARNTLRLIVISFVTLTKKVLLFLPSSVARSSPTCVGSVELTISQHSKDEDEDRREGAVTATMVVSPASFVEEFIDAG</sequence>
<keyword evidence="2" id="KW-0378">Hydrolase</keyword>
<evidence type="ECO:0000256" key="2">
    <source>
        <dbReference type="ARBA" id="ARBA00022801"/>
    </source>
</evidence>
<dbReference type="Gene3D" id="3.30.420.10">
    <property type="entry name" value="Ribonuclease H-like superfamily/Ribonuclease H"/>
    <property type="match status" value="1"/>
</dbReference>
<dbReference type="PANTHER" id="PTHR42648">
    <property type="entry name" value="TRANSPOSASE, PUTATIVE-RELATED"/>
    <property type="match status" value="1"/>
</dbReference>
<dbReference type="GO" id="GO:0016787">
    <property type="term" value="F:hydrolase activity"/>
    <property type="evidence" value="ECO:0007669"/>
    <property type="project" value="UniProtKB-KW"/>
</dbReference>
<reference evidence="5" key="2">
    <citation type="journal article" date="2024" name="Plant">
        <title>Genomic evolution and insights into agronomic trait innovations of Sesamum species.</title>
        <authorList>
            <person name="Miao H."/>
            <person name="Wang L."/>
            <person name="Qu L."/>
            <person name="Liu H."/>
            <person name="Sun Y."/>
            <person name="Le M."/>
            <person name="Wang Q."/>
            <person name="Wei S."/>
            <person name="Zheng Y."/>
            <person name="Lin W."/>
            <person name="Duan Y."/>
            <person name="Cao H."/>
            <person name="Xiong S."/>
            <person name="Wang X."/>
            <person name="Wei L."/>
            <person name="Li C."/>
            <person name="Ma Q."/>
            <person name="Ju M."/>
            <person name="Zhao R."/>
            <person name="Li G."/>
            <person name="Mu C."/>
            <person name="Tian Q."/>
            <person name="Mei H."/>
            <person name="Zhang T."/>
            <person name="Gao T."/>
            <person name="Zhang H."/>
        </authorList>
    </citation>
    <scope>NUCLEOTIDE SEQUENCE</scope>
    <source>
        <strain evidence="5">KEN1</strain>
    </source>
</reference>
<evidence type="ECO:0000313" key="5">
    <source>
        <dbReference type="EMBL" id="KAL0451496.1"/>
    </source>
</evidence>
<evidence type="ECO:0000259" key="4">
    <source>
        <dbReference type="PROSITE" id="PS50994"/>
    </source>
</evidence>
<dbReference type="InterPro" id="IPR001584">
    <property type="entry name" value="Integrase_cat-core"/>
</dbReference>
<dbReference type="Pfam" id="PF13976">
    <property type="entry name" value="gag_pre-integrs"/>
    <property type="match status" value="1"/>
</dbReference>
<feature type="compositionally biased region" description="Low complexity" evidence="3">
    <location>
        <begin position="364"/>
        <end position="387"/>
    </location>
</feature>
<reference evidence="5" key="1">
    <citation type="submission" date="2020-06" db="EMBL/GenBank/DDBJ databases">
        <authorList>
            <person name="Li T."/>
            <person name="Hu X."/>
            <person name="Zhang T."/>
            <person name="Song X."/>
            <person name="Zhang H."/>
            <person name="Dai N."/>
            <person name="Sheng W."/>
            <person name="Hou X."/>
            <person name="Wei L."/>
        </authorList>
    </citation>
    <scope>NUCLEOTIDE SEQUENCE</scope>
    <source>
        <strain evidence="5">KEN1</strain>
        <tissue evidence="5">Leaf</tissue>
    </source>
</reference>
<dbReference type="GO" id="GO:0046872">
    <property type="term" value="F:metal ion binding"/>
    <property type="evidence" value="ECO:0007669"/>
    <property type="project" value="UniProtKB-KW"/>
</dbReference>
<proteinExistence type="predicted"/>
<protein>
    <submittedName>
        <fullName evidence="5">Retrovirus-related Pol polyprotein from transposon RE1</fullName>
    </submittedName>
</protein>
<accession>A0AAW2XH23</accession>
<dbReference type="AlphaFoldDB" id="A0AAW2XH23"/>